<feature type="transmembrane region" description="Helical" evidence="7">
    <location>
        <begin position="99"/>
        <end position="120"/>
    </location>
</feature>
<keyword evidence="2" id="KW-1003">Cell membrane</keyword>
<dbReference type="GO" id="GO:0006355">
    <property type="term" value="P:regulation of DNA-templated transcription"/>
    <property type="evidence" value="ECO:0007669"/>
    <property type="project" value="InterPro"/>
</dbReference>
<dbReference type="CDD" id="cd01948">
    <property type="entry name" value="EAL"/>
    <property type="match status" value="1"/>
</dbReference>
<dbReference type="SMART" id="SM00091">
    <property type="entry name" value="PAS"/>
    <property type="match status" value="1"/>
</dbReference>
<keyword evidence="5 7" id="KW-0472">Membrane</keyword>
<keyword evidence="13" id="KW-1185">Reference proteome</keyword>
<evidence type="ECO:0000259" key="8">
    <source>
        <dbReference type="PROSITE" id="PS50112"/>
    </source>
</evidence>
<reference evidence="12 13" key="1">
    <citation type="submission" date="2020-04" db="EMBL/GenBank/DDBJ databases">
        <title>Massilia sp. RP-1-19 isolated from soil.</title>
        <authorList>
            <person name="Dahal R.H."/>
        </authorList>
    </citation>
    <scope>NUCLEOTIDE SEQUENCE [LARGE SCALE GENOMIC DNA]</scope>
    <source>
        <strain evidence="12 13">RP-1-19</strain>
    </source>
</reference>
<dbReference type="Pfam" id="PF00989">
    <property type="entry name" value="PAS"/>
    <property type="match status" value="1"/>
</dbReference>
<feature type="transmembrane region" description="Helical" evidence="7">
    <location>
        <begin position="491"/>
        <end position="514"/>
    </location>
</feature>
<feature type="transmembrane region" description="Helical" evidence="7">
    <location>
        <begin position="57"/>
        <end position="87"/>
    </location>
</feature>
<gene>
    <name evidence="12" type="ORF">HHL21_03795</name>
</gene>
<evidence type="ECO:0000256" key="1">
    <source>
        <dbReference type="ARBA" id="ARBA00004651"/>
    </source>
</evidence>
<dbReference type="EMBL" id="JABBGG010000002">
    <property type="protein sequence ID" value="NML60220.1"/>
    <property type="molecule type" value="Genomic_DNA"/>
</dbReference>
<feature type="transmembrane region" description="Helical" evidence="7">
    <location>
        <begin position="27"/>
        <end position="45"/>
    </location>
</feature>
<evidence type="ECO:0000256" key="5">
    <source>
        <dbReference type="ARBA" id="ARBA00023136"/>
    </source>
</evidence>
<feature type="domain" description="CHASE" evidence="9">
    <location>
        <begin position="269"/>
        <end position="414"/>
    </location>
</feature>
<evidence type="ECO:0000256" key="7">
    <source>
        <dbReference type="SAM" id="Phobius"/>
    </source>
</evidence>
<feature type="domain" description="EAL" evidence="10">
    <location>
        <begin position="830"/>
        <end position="1084"/>
    </location>
</feature>
<dbReference type="InterPro" id="IPR029787">
    <property type="entry name" value="Nucleotide_cyclase"/>
</dbReference>
<dbReference type="InterPro" id="IPR006189">
    <property type="entry name" value="CHASE_dom"/>
</dbReference>
<name>A0A848HJ57_9BURK</name>
<dbReference type="FunFam" id="3.20.20.450:FF:000001">
    <property type="entry name" value="Cyclic di-GMP phosphodiesterase yahA"/>
    <property type="match status" value="1"/>
</dbReference>
<sequence length="1091" mass="118108">MATGRHRRSLTVKAPAVPWRKLLAANMWFAAAYLAAGWLGLLMAIPPGYASPLSPAAGIGIAVVASLGWRLLPGLAIAAVLLGLPLAYPGAPPVGPPGLLPAVLLGAAAVIQTGVGAAVVRRHIDPAIASGRDVMRFLLMAPLVCCLRASLGLSALAWLGVIPAEAIGAAWLTWWVGDTAGVLVAAPLAWVVAGEPRALWRRRRALVAVPLVLAAGAFIGIYRQSLEWEQAQQLQAFRMKAQEVGQLMQSALSEHERFVSAMARALDTSGASMAPRGFSGAARSYLVQRPELLAMGWLPRVPHRERDAVESWASSYYRKPFEIVDVNADNVPRPAGRRPVYYPALLVEPDSRTLLLGRDFMSEPRRAEALGRALATGRPVATAPLRVREGSALAIHLLQAAAGERGKPAGLLVLTVEIDRHLAQALQQAAFSSFLVAFSDTTPGAAPTPMLDSIGRSWRDVDYRRDLSFGGRSYQLRLAPTPAYLRANTAWHSWFVLTGGLLLTGLLGALLLVVSGERAQIKAQVRDSTARLREREARLEAILDNAADAIITVDHAGMLLSGNAAAGVLFGHSPEQLPGMQLDKLLDLPEGELHSVLLRLARSDASERELAGVARNGARFPLSISVSGVPLAGEDMFVCVIHDLTEQRRAQEHIHRLAHHDTLTGLENRLSLTQHLEQLLAQARRNDDSVALLFLDLDHFKKINDSMGHQAGDMLLIAVAQRLRELLRDVDVIARLGGDEFIVVMEGALTPELVGAVAVRIVQSLATPYDIGGKIVHSGASVGCAMFPGDADSAETLMRHADTAMYAAKSEGRGNFQFFSQAMNAATHERVMMETRLWLALGEKQFELYLQPQVSLASGEVVGAEALLRWHHPELGMVAPGRVIPIAEESNLIFAVGDWVLVRAIEVLAEWRREGMDTLRLAVNLSARQCQGHELLPRLDQLIAGAGVDPSRLELEITESTAMRDPESTRGLLRQLRERGIHVAIDDFGTGYSSLSYLKLFAIDRIKIDRGFVTDIETDANDAAIVTATINLAHSLGLTVVAEGVETAYQSNFLRSRGCDEAQGYLFARPMPAEQFRRFMLEGKARPAVVP</sequence>
<dbReference type="SUPFAM" id="SSF55073">
    <property type="entry name" value="Nucleotide cyclase"/>
    <property type="match status" value="1"/>
</dbReference>
<dbReference type="InterPro" id="IPR035919">
    <property type="entry name" value="EAL_sf"/>
</dbReference>
<dbReference type="InterPro" id="IPR000014">
    <property type="entry name" value="PAS"/>
</dbReference>
<evidence type="ECO:0000256" key="2">
    <source>
        <dbReference type="ARBA" id="ARBA00022475"/>
    </source>
</evidence>
<evidence type="ECO:0000313" key="12">
    <source>
        <dbReference type="EMBL" id="NML60220.1"/>
    </source>
</evidence>
<dbReference type="InterPro" id="IPR013767">
    <property type="entry name" value="PAS_fold"/>
</dbReference>
<dbReference type="Gene3D" id="3.30.450.20">
    <property type="entry name" value="PAS domain"/>
    <property type="match status" value="1"/>
</dbReference>
<dbReference type="CDD" id="cd01949">
    <property type="entry name" value="GGDEF"/>
    <property type="match status" value="1"/>
</dbReference>
<dbReference type="FunFam" id="3.30.70.270:FF:000001">
    <property type="entry name" value="Diguanylate cyclase domain protein"/>
    <property type="match status" value="1"/>
</dbReference>
<dbReference type="CDD" id="cd00130">
    <property type="entry name" value="PAS"/>
    <property type="match status" value="1"/>
</dbReference>
<proteinExistence type="predicted"/>
<evidence type="ECO:0000259" key="11">
    <source>
        <dbReference type="PROSITE" id="PS50887"/>
    </source>
</evidence>
<evidence type="ECO:0000313" key="13">
    <source>
        <dbReference type="Proteomes" id="UP000583752"/>
    </source>
</evidence>
<evidence type="ECO:0000256" key="6">
    <source>
        <dbReference type="ARBA" id="ARBA00051114"/>
    </source>
</evidence>
<dbReference type="PROSITE" id="PS50883">
    <property type="entry name" value="EAL"/>
    <property type="match status" value="1"/>
</dbReference>
<dbReference type="InterPro" id="IPR035965">
    <property type="entry name" value="PAS-like_dom_sf"/>
</dbReference>
<dbReference type="InterPro" id="IPR043128">
    <property type="entry name" value="Rev_trsase/Diguanyl_cyclase"/>
</dbReference>
<comment type="catalytic activity">
    <reaction evidence="6">
        <text>3',3'-c-di-GMP + H2O = 5'-phosphoguanylyl(3'-&gt;5')guanosine + H(+)</text>
        <dbReference type="Rhea" id="RHEA:24902"/>
        <dbReference type="ChEBI" id="CHEBI:15377"/>
        <dbReference type="ChEBI" id="CHEBI:15378"/>
        <dbReference type="ChEBI" id="CHEBI:58754"/>
        <dbReference type="ChEBI" id="CHEBI:58805"/>
        <dbReference type="EC" id="3.1.4.52"/>
    </reaction>
    <physiologicalReaction direction="left-to-right" evidence="6">
        <dbReference type="Rhea" id="RHEA:24903"/>
    </physiologicalReaction>
</comment>
<keyword evidence="3 7" id="KW-0812">Transmembrane</keyword>
<dbReference type="SMART" id="SM01079">
    <property type="entry name" value="CHASE"/>
    <property type="match status" value="1"/>
</dbReference>
<organism evidence="12 13">
    <name type="scientific">Massilia polaris</name>
    <dbReference type="NCBI Taxonomy" id="2728846"/>
    <lineage>
        <taxon>Bacteria</taxon>
        <taxon>Pseudomonadati</taxon>
        <taxon>Pseudomonadota</taxon>
        <taxon>Betaproteobacteria</taxon>
        <taxon>Burkholderiales</taxon>
        <taxon>Oxalobacteraceae</taxon>
        <taxon>Telluria group</taxon>
        <taxon>Massilia</taxon>
    </lineage>
</organism>
<dbReference type="SMART" id="SM00052">
    <property type="entry name" value="EAL"/>
    <property type="match status" value="1"/>
</dbReference>
<comment type="subcellular location">
    <subcellularLocation>
        <location evidence="1">Cell membrane</location>
        <topology evidence="1">Multi-pass membrane protein</topology>
    </subcellularLocation>
</comment>
<feature type="transmembrane region" description="Helical" evidence="7">
    <location>
        <begin position="141"/>
        <end position="162"/>
    </location>
</feature>
<dbReference type="InterPro" id="IPR042240">
    <property type="entry name" value="CHASE_sf"/>
</dbReference>
<dbReference type="GO" id="GO:0005886">
    <property type="term" value="C:plasma membrane"/>
    <property type="evidence" value="ECO:0007669"/>
    <property type="project" value="UniProtKB-SubCell"/>
</dbReference>
<dbReference type="SUPFAM" id="SSF141868">
    <property type="entry name" value="EAL domain-like"/>
    <property type="match status" value="1"/>
</dbReference>
<dbReference type="Proteomes" id="UP000583752">
    <property type="component" value="Unassembled WGS sequence"/>
</dbReference>
<evidence type="ECO:0000256" key="3">
    <source>
        <dbReference type="ARBA" id="ARBA00022692"/>
    </source>
</evidence>
<dbReference type="SMART" id="SM00267">
    <property type="entry name" value="GGDEF"/>
    <property type="match status" value="1"/>
</dbReference>
<dbReference type="Pfam" id="PF00563">
    <property type="entry name" value="EAL"/>
    <property type="match status" value="1"/>
</dbReference>
<dbReference type="PANTHER" id="PTHR44757">
    <property type="entry name" value="DIGUANYLATE CYCLASE DGCP"/>
    <property type="match status" value="1"/>
</dbReference>
<dbReference type="InterPro" id="IPR007895">
    <property type="entry name" value="MASE1"/>
</dbReference>
<dbReference type="PROSITE" id="PS50887">
    <property type="entry name" value="GGDEF"/>
    <property type="match status" value="1"/>
</dbReference>
<dbReference type="InterPro" id="IPR052155">
    <property type="entry name" value="Biofilm_reg_signaling"/>
</dbReference>
<dbReference type="GO" id="GO:0071111">
    <property type="term" value="F:cyclic-guanylate-specific phosphodiesterase activity"/>
    <property type="evidence" value="ECO:0007669"/>
    <property type="project" value="UniProtKB-EC"/>
</dbReference>
<evidence type="ECO:0000259" key="9">
    <source>
        <dbReference type="PROSITE" id="PS50839"/>
    </source>
</evidence>
<dbReference type="GO" id="GO:0071732">
    <property type="term" value="P:cellular response to nitric oxide"/>
    <property type="evidence" value="ECO:0007669"/>
    <property type="project" value="UniProtKB-ARBA"/>
</dbReference>
<dbReference type="SUPFAM" id="SSF55785">
    <property type="entry name" value="PYP-like sensor domain (PAS domain)"/>
    <property type="match status" value="1"/>
</dbReference>
<dbReference type="GO" id="GO:0007165">
    <property type="term" value="P:signal transduction"/>
    <property type="evidence" value="ECO:0007669"/>
    <property type="project" value="UniProtKB-ARBA"/>
</dbReference>
<dbReference type="Pfam" id="PF03924">
    <property type="entry name" value="CHASE"/>
    <property type="match status" value="1"/>
</dbReference>
<dbReference type="Gene3D" id="3.20.20.450">
    <property type="entry name" value="EAL domain"/>
    <property type="match status" value="1"/>
</dbReference>
<feature type="domain" description="GGDEF" evidence="11">
    <location>
        <begin position="688"/>
        <end position="821"/>
    </location>
</feature>
<dbReference type="PANTHER" id="PTHR44757:SF2">
    <property type="entry name" value="BIOFILM ARCHITECTURE MAINTENANCE PROTEIN MBAA"/>
    <property type="match status" value="1"/>
</dbReference>
<evidence type="ECO:0000256" key="4">
    <source>
        <dbReference type="ARBA" id="ARBA00022989"/>
    </source>
</evidence>
<dbReference type="InterPro" id="IPR000160">
    <property type="entry name" value="GGDEF_dom"/>
</dbReference>
<protein>
    <submittedName>
        <fullName evidence="12">EAL domain-containing protein</fullName>
    </submittedName>
</protein>
<dbReference type="Pfam" id="PF05231">
    <property type="entry name" value="MASE1"/>
    <property type="match status" value="1"/>
</dbReference>
<dbReference type="InterPro" id="IPR001633">
    <property type="entry name" value="EAL_dom"/>
</dbReference>
<dbReference type="PROSITE" id="PS50839">
    <property type="entry name" value="CHASE"/>
    <property type="match status" value="1"/>
</dbReference>
<dbReference type="Pfam" id="PF00990">
    <property type="entry name" value="GGDEF"/>
    <property type="match status" value="1"/>
</dbReference>
<evidence type="ECO:0000259" key="10">
    <source>
        <dbReference type="PROSITE" id="PS50883"/>
    </source>
</evidence>
<feature type="transmembrane region" description="Helical" evidence="7">
    <location>
        <begin position="174"/>
        <end position="193"/>
    </location>
</feature>
<dbReference type="PROSITE" id="PS50112">
    <property type="entry name" value="PAS"/>
    <property type="match status" value="1"/>
</dbReference>
<dbReference type="NCBIfam" id="TIGR00254">
    <property type="entry name" value="GGDEF"/>
    <property type="match status" value="1"/>
</dbReference>
<comment type="caution">
    <text evidence="12">The sequence shown here is derived from an EMBL/GenBank/DDBJ whole genome shotgun (WGS) entry which is preliminary data.</text>
</comment>
<dbReference type="NCBIfam" id="TIGR00229">
    <property type="entry name" value="sensory_box"/>
    <property type="match status" value="1"/>
</dbReference>
<keyword evidence="4 7" id="KW-1133">Transmembrane helix</keyword>
<dbReference type="Gene3D" id="3.30.70.270">
    <property type="match status" value="1"/>
</dbReference>
<feature type="domain" description="PAS" evidence="8">
    <location>
        <begin position="535"/>
        <end position="588"/>
    </location>
</feature>
<dbReference type="Gene3D" id="3.30.450.350">
    <property type="entry name" value="CHASE domain"/>
    <property type="match status" value="1"/>
</dbReference>
<dbReference type="AlphaFoldDB" id="A0A848HJ57"/>
<accession>A0A848HJ57</accession>